<accession>A0A419T1K7</accession>
<dbReference type="Pfam" id="PF08239">
    <property type="entry name" value="SH3_3"/>
    <property type="match status" value="1"/>
</dbReference>
<evidence type="ECO:0000259" key="8">
    <source>
        <dbReference type="PROSITE" id="PS52029"/>
    </source>
</evidence>
<dbReference type="PANTHER" id="PTHR30582">
    <property type="entry name" value="L,D-TRANSPEPTIDASE"/>
    <property type="match status" value="1"/>
</dbReference>
<comment type="caution">
    <text evidence="9">The sequence shown here is derived from an EMBL/GenBank/DDBJ whole genome shotgun (WGS) entry which is preliminary data.</text>
</comment>
<dbReference type="InterPro" id="IPR050979">
    <property type="entry name" value="LD-transpeptidase"/>
</dbReference>
<dbReference type="InterPro" id="IPR005490">
    <property type="entry name" value="LD_TPept_cat_dom"/>
</dbReference>
<dbReference type="EMBL" id="MCIB01000022">
    <property type="protein sequence ID" value="RKD31336.1"/>
    <property type="molecule type" value="Genomic_DNA"/>
</dbReference>
<sequence length="264" mass="30444">MNKRAFFIAFTLIILLIGCQLSKQKPNMDNNMKADVATEDTKDTKKEDEPKKEELEKEEKYIGQALNTIEKNGKVKVYSKKDTKSQVIHVLKDLDKVQLLETLPYGWFKVKLENGNIGYVDARYIRTNKIPPHKFNKNRKGCTLVFTHKDQTLRIYKDGEIVRESLASSGLWDTFTPKGIFQIEDGRRGKWFYAKRFQQGGKYWVGFKGSYLFHSIPCDKNGNIIQEEAKKIGQPASHGCIRLPLDIARYIYENVPDGALVLIY</sequence>
<evidence type="ECO:0000256" key="5">
    <source>
        <dbReference type="ARBA" id="ARBA00023316"/>
    </source>
</evidence>
<protein>
    <recommendedName>
        <fullName evidence="8">L,D-TPase catalytic domain-containing protein</fullName>
    </recommendedName>
</protein>
<evidence type="ECO:0000256" key="2">
    <source>
        <dbReference type="ARBA" id="ARBA00022679"/>
    </source>
</evidence>
<evidence type="ECO:0000256" key="1">
    <source>
        <dbReference type="ARBA" id="ARBA00004752"/>
    </source>
</evidence>
<dbReference type="GO" id="GO:0071972">
    <property type="term" value="F:peptidoglycan L,D-transpeptidase activity"/>
    <property type="evidence" value="ECO:0007669"/>
    <property type="project" value="TreeGrafter"/>
</dbReference>
<dbReference type="GO" id="GO:0018104">
    <property type="term" value="P:peptidoglycan-protein cross-linking"/>
    <property type="evidence" value="ECO:0007669"/>
    <property type="project" value="TreeGrafter"/>
</dbReference>
<keyword evidence="3 6" id="KW-0133">Cell shape</keyword>
<evidence type="ECO:0000256" key="7">
    <source>
        <dbReference type="SAM" id="MobiDB-lite"/>
    </source>
</evidence>
<feature type="domain" description="L,D-TPase catalytic" evidence="8">
    <location>
        <begin position="142"/>
        <end position="264"/>
    </location>
</feature>
<feature type="active site" description="Nucleophile" evidence="6">
    <location>
        <position position="240"/>
    </location>
</feature>
<dbReference type="InterPro" id="IPR038063">
    <property type="entry name" value="Transpep_catalytic_dom"/>
</dbReference>
<reference evidence="9 10" key="1">
    <citation type="submission" date="2016-08" db="EMBL/GenBank/DDBJ databases">
        <title>Novel Firmicutes and Novel Genomes.</title>
        <authorList>
            <person name="Poppleton D.I."/>
            <person name="Gribaldo S."/>
        </authorList>
    </citation>
    <scope>NUCLEOTIDE SEQUENCE [LARGE SCALE GENOMIC DNA]</scope>
    <source>
        <strain evidence="9 10">CTT3</strain>
    </source>
</reference>
<keyword evidence="10" id="KW-1185">Reference proteome</keyword>
<evidence type="ECO:0000256" key="6">
    <source>
        <dbReference type="PROSITE-ProRule" id="PRU01373"/>
    </source>
</evidence>
<dbReference type="PROSITE" id="PS52029">
    <property type="entry name" value="LD_TPASE"/>
    <property type="match status" value="1"/>
</dbReference>
<dbReference type="GO" id="GO:0008360">
    <property type="term" value="P:regulation of cell shape"/>
    <property type="evidence" value="ECO:0007669"/>
    <property type="project" value="UniProtKB-UniRule"/>
</dbReference>
<evidence type="ECO:0000256" key="4">
    <source>
        <dbReference type="ARBA" id="ARBA00022984"/>
    </source>
</evidence>
<name>A0A419T1K7_9FIRM</name>
<dbReference type="GO" id="GO:0005576">
    <property type="term" value="C:extracellular region"/>
    <property type="evidence" value="ECO:0007669"/>
    <property type="project" value="TreeGrafter"/>
</dbReference>
<evidence type="ECO:0000256" key="3">
    <source>
        <dbReference type="ARBA" id="ARBA00022960"/>
    </source>
</evidence>
<dbReference type="UniPathway" id="UPA00219"/>
<dbReference type="Proteomes" id="UP000284177">
    <property type="component" value="Unassembled WGS sequence"/>
</dbReference>
<dbReference type="Gene3D" id="2.40.440.10">
    <property type="entry name" value="L,D-transpeptidase catalytic domain-like"/>
    <property type="match status" value="1"/>
</dbReference>
<dbReference type="OrthoDB" id="177750at2"/>
<keyword evidence="5 6" id="KW-0961">Cell wall biogenesis/degradation</keyword>
<dbReference type="GO" id="GO:0016740">
    <property type="term" value="F:transferase activity"/>
    <property type="evidence" value="ECO:0007669"/>
    <property type="project" value="UniProtKB-KW"/>
</dbReference>
<dbReference type="RefSeq" id="WP_120169525.1">
    <property type="nucleotide sequence ID" value="NZ_MCIB01000022.1"/>
</dbReference>
<evidence type="ECO:0000313" key="9">
    <source>
        <dbReference type="EMBL" id="RKD31336.1"/>
    </source>
</evidence>
<dbReference type="AlphaFoldDB" id="A0A419T1K7"/>
<dbReference type="PANTHER" id="PTHR30582:SF2">
    <property type="entry name" value="L,D-TRANSPEPTIDASE YCIB-RELATED"/>
    <property type="match status" value="1"/>
</dbReference>
<dbReference type="InterPro" id="IPR003646">
    <property type="entry name" value="SH3-like_bac-type"/>
</dbReference>
<feature type="active site" description="Proton donor/acceptor" evidence="6">
    <location>
        <position position="214"/>
    </location>
</feature>
<proteinExistence type="predicted"/>
<dbReference type="PROSITE" id="PS51257">
    <property type="entry name" value="PROKAR_LIPOPROTEIN"/>
    <property type="match status" value="1"/>
</dbReference>
<dbReference type="GO" id="GO:0071555">
    <property type="term" value="P:cell wall organization"/>
    <property type="evidence" value="ECO:0007669"/>
    <property type="project" value="UniProtKB-UniRule"/>
</dbReference>
<keyword evidence="2" id="KW-0808">Transferase</keyword>
<keyword evidence="4 6" id="KW-0573">Peptidoglycan synthesis</keyword>
<comment type="pathway">
    <text evidence="1 6">Cell wall biogenesis; peptidoglycan biosynthesis.</text>
</comment>
<dbReference type="CDD" id="cd16913">
    <property type="entry name" value="YkuD_like"/>
    <property type="match status" value="1"/>
</dbReference>
<organism evidence="9 10">
    <name type="scientific">Thermohalobacter berrensis</name>
    <dbReference type="NCBI Taxonomy" id="99594"/>
    <lineage>
        <taxon>Bacteria</taxon>
        <taxon>Bacillati</taxon>
        <taxon>Bacillota</taxon>
        <taxon>Tissierellia</taxon>
        <taxon>Tissierellales</taxon>
        <taxon>Thermohalobacteraceae</taxon>
        <taxon>Thermohalobacter</taxon>
    </lineage>
</organism>
<gene>
    <name evidence="9" type="ORF">BET03_12955</name>
</gene>
<evidence type="ECO:0000313" key="10">
    <source>
        <dbReference type="Proteomes" id="UP000284177"/>
    </source>
</evidence>
<dbReference type="SUPFAM" id="SSF141523">
    <property type="entry name" value="L,D-transpeptidase catalytic domain-like"/>
    <property type="match status" value="1"/>
</dbReference>
<feature type="region of interest" description="Disordered" evidence="7">
    <location>
        <begin position="28"/>
        <end position="55"/>
    </location>
</feature>
<dbReference type="Pfam" id="PF03734">
    <property type="entry name" value="YkuD"/>
    <property type="match status" value="1"/>
</dbReference>
<dbReference type="Gene3D" id="2.30.30.40">
    <property type="entry name" value="SH3 Domains"/>
    <property type="match status" value="1"/>
</dbReference>
<feature type="compositionally biased region" description="Basic and acidic residues" evidence="7">
    <location>
        <begin position="39"/>
        <end position="55"/>
    </location>
</feature>